<dbReference type="Proteomes" id="UP000002384">
    <property type="component" value="Chromosome"/>
</dbReference>
<dbReference type="SUPFAM" id="SSF52540">
    <property type="entry name" value="P-loop containing nucleoside triphosphate hydrolases"/>
    <property type="match status" value="1"/>
</dbReference>
<name>B7KJ10_GLOC7</name>
<dbReference type="HOGENOM" id="CLU_031445_1_0_3"/>
<accession>B7KJ10</accession>
<dbReference type="AlphaFoldDB" id="B7KJ10"/>
<dbReference type="Pfam" id="PF00350">
    <property type="entry name" value="Dynamin_N"/>
    <property type="match status" value="1"/>
</dbReference>
<protein>
    <submittedName>
        <fullName evidence="2">GTP-binding protein HSR1-related</fullName>
    </submittedName>
</protein>
<organism evidence="2 3">
    <name type="scientific">Gloeothece citriformis (strain PCC 7424)</name>
    <name type="common">Cyanothece sp. (strain PCC 7424)</name>
    <dbReference type="NCBI Taxonomy" id="65393"/>
    <lineage>
        <taxon>Bacteria</taxon>
        <taxon>Bacillati</taxon>
        <taxon>Cyanobacteriota</taxon>
        <taxon>Cyanophyceae</taxon>
        <taxon>Oscillatoriophycideae</taxon>
        <taxon>Chroococcales</taxon>
        <taxon>Aphanothecaceae</taxon>
        <taxon>Gloeothece</taxon>
        <taxon>Gloeothece citriformis</taxon>
    </lineage>
</organism>
<dbReference type="eggNOG" id="COG0699">
    <property type="taxonomic scope" value="Bacteria"/>
</dbReference>
<sequence length="533" mass="60512">MNEFIPLEKEVDQLFEKALSQTANQSALSDFHHLLQQCRRRIHQPMRVAIVGVIKAGKSTLMNALLQEKMVATGKVEATFNINWLKYAEQPALKVYFKDENRPPEAKSFSQLEALTLRPEEHQDYLLSIKYIEVSCPNPILKTFHIIDTPGLKSFYEEDSKNTQEFLQLHGEELTNVTQKEAANADAVLYLFSQSIGQGDAETLQAFQGPLAGNATPINAIGVLTKVDIYATDPNINNPMVAGSRVANGLLEKAQVRRLFYTIYPICGLLAEGSQTLSEKHLDILNRLAQLPQKRFKSLSRYTSKFTDPYELDDIPVSQDDRKAIEKQLGLYGVILAYELINSGINSREQLAEELLKKTGVNELRQLVLSHFGHRSLLIKLGKVLQDISSNYFQLRQRLQGEALDILEEISGQFDALQSKQHAFAELDVLRSHYEGKLNFDEKEEKQLLAVTGENGISCGERLELSEQATIEEMIPVAIERMQYWHTRANDYMSGDRATIAAATVLTRSYDRILYRLQKAKEYLQKANDYLYF</sequence>
<dbReference type="PANTHER" id="PTHR43681">
    <property type="entry name" value="TRANSMEMBRANE GTPASE FZO"/>
    <property type="match status" value="1"/>
</dbReference>
<dbReference type="Gene3D" id="3.40.50.300">
    <property type="entry name" value="P-loop containing nucleotide triphosphate hydrolases"/>
    <property type="match status" value="1"/>
</dbReference>
<dbReference type="InterPro" id="IPR027417">
    <property type="entry name" value="P-loop_NTPase"/>
</dbReference>
<reference evidence="3" key="1">
    <citation type="journal article" date="2011" name="MBio">
        <title>Novel metabolic attributes of the genus Cyanothece, comprising a group of unicellular nitrogen-fixing Cyanobacteria.</title>
        <authorList>
            <person name="Bandyopadhyay A."/>
            <person name="Elvitigala T."/>
            <person name="Welsh E."/>
            <person name="Stockel J."/>
            <person name="Liberton M."/>
            <person name="Min H."/>
            <person name="Sherman L.A."/>
            <person name="Pakrasi H.B."/>
        </authorList>
    </citation>
    <scope>NUCLEOTIDE SEQUENCE [LARGE SCALE GENOMIC DNA]</scope>
    <source>
        <strain evidence="3">PCC 7424</strain>
    </source>
</reference>
<evidence type="ECO:0000313" key="2">
    <source>
        <dbReference type="EMBL" id="ACK70846.1"/>
    </source>
</evidence>
<feature type="domain" description="Dynamin N-terminal" evidence="1">
    <location>
        <begin position="48"/>
        <end position="226"/>
    </location>
</feature>
<dbReference type="InterPro" id="IPR051943">
    <property type="entry name" value="TRAFAC_Dynamin-like_GTPase"/>
</dbReference>
<keyword evidence="3" id="KW-1185">Reference proteome</keyword>
<dbReference type="PANTHER" id="PTHR43681:SF1">
    <property type="entry name" value="SARCALUMENIN"/>
    <property type="match status" value="1"/>
</dbReference>
<dbReference type="EMBL" id="CP001291">
    <property type="protein sequence ID" value="ACK70846.1"/>
    <property type="molecule type" value="Genomic_DNA"/>
</dbReference>
<evidence type="ECO:0000259" key="1">
    <source>
        <dbReference type="Pfam" id="PF00350"/>
    </source>
</evidence>
<evidence type="ECO:0000313" key="3">
    <source>
        <dbReference type="Proteomes" id="UP000002384"/>
    </source>
</evidence>
<dbReference type="STRING" id="65393.PCC7424_2425"/>
<dbReference type="RefSeq" id="WP_015954450.1">
    <property type="nucleotide sequence ID" value="NC_011729.1"/>
</dbReference>
<gene>
    <name evidence="2" type="ordered locus">PCC7424_2425</name>
</gene>
<dbReference type="KEGG" id="cyc:PCC7424_2425"/>
<dbReference type="InterPro" id="IPR045063">
    <property type="entry name" value="Dynamin_N"/>
</dbReference>
<proteinExistence type="predicted"/>